<dbReference type="GO" id="GO:0005886">
    <property type="term" value="C:plasma membrane"/>
    <property type="evidence" value="ECO:0007669"/>
    <property type="project" value="TreeGrafter"/>
</dbReference>
<feature type="transmembrane region" description="Helical" evidence="8">
    <location>
        <begin position="428"/>
        <end position="454"/>
    </location>
</feature>
<evidence type="ECO:0000256" key="1">
    <source>
        <dbReference type="ARBA" id="ARBA00004141"/>
    </source>
</evidence>
<keyword evidence="4" id="KW-0769">Symport</keyword>
<feature type="transmembrane region" description="Helical" evidence="8">
    <location>
        <begin position="324"/>
        <end position="346"/>
    </location>
</feature>
<dbReference type="EMBL" id="JAFIDN010000016">
    <property type="protein sequence ID" value="MBP3193872.1"/>
    <property type="molecule type" value="Genomic_DNA"/>
</dbReference>
<dbReference type="GO" id="GO:0034755">
    <property type="term" value="P:iron ion transmembrane transport"/>
    <property type="evidence" value="ECO:0007669"/>
    <property type="project" value="TreeGrafter"/>
</dbReference>
<accession>A0A8J7RVT8</accession>
<proteinExistence type="predicted"/>
<name>A0A8J7RVT8_9BACT</name>
<evidence type="ECO:0000256" key="7">
    <source>
        <dbReference type="SAM" id="MobiDB-lite"/>
    </source>
</evidence>
<feature type="compositionally biased region" description="Low complexity" evidence="7">
    <location>
        <begin position="10"/>
        <end position="27"/>
    </location>
</feature>
<feature type="transmembrane region" description="Helical" evidence="8">
    <location>
        <begin position="72"/>
        <end position="95"/>
    </location>
</feature>
<reference evidence="9" key="1">
    <citation type="submission" date="2021-02" db="EMBL/GenBank/DDBJ databases">
        <title>Natronogracilivirga saccharolytica gen. nov. sp. nov. a new anaerobic, haloalkiliphilic carbohydrate-fermenting bacterium from soda lake and proposing of Cyclonatronumiaceae fam. nov. in the phylum Balneolaeota.</title>
        <authorList>
            <person name="Zhilina T.N."/>
            <person name="Sorokin D.Y."/>
            <person name="Zavarzina D.G."/>
            <person name="Toshchakov S.V."/>
            <person name="Kublanov I.V."/>
        </authorList>
    </citation>
    <scope>NUCLEOTIDE SEQUENCE</scope>
    <source>
        <strain evidence="9">Z-1702</strain>
    </source>
</reference>
<feature type="transmembrane region" description="Helical" evidence="8">
    <location>
        <begin position="191"/>
        <end position="212"/>
    </location>
</feature>
<organism evidence="9 10">
    <name type="scientific">Natronogracilivirga saccharolytica</name>
    <dbReference type="NCBI Taxonomy" id="2812953"/>
    <lineage>
        <taxon>Bacteria</taxon>
        <taxon>Pseudomonadati</taxon>
        <taxon>Balneolota</taxon>
        <taxon>Balneolia</taxon>
        <taxon>Balneolales</taxon>
        <taxon>Cyclonatronaceae</taxon>
        <taxon>Natronogracilivirga</taxon>
    </lineage>
</organism>
<dbReference type="GO" id="GO:0005384">
    <property type="term" value="F:manganese ion transmembrane transporter activity"/>
    <property type="evidence" value="ECO:0007669"/>
    <property type="project" value="TreeGrafter"/>
</dbReference>
<evidence type="ECO:0000256" key="3">
    <source>
        <dbReference type="ARBA" id="ARBA00022692"/>
    </source>
</evidence>
<feature type="transmembrane region" description="Helical" evidence="8">
    <location>
        <begin position="160"/>
        <end position="179"/>
    </location>
</feature>
<dbReference type="InterPro" id="IPR001046">
    <property type="entry name" value="NRAMP_fam"/>
</dbReference>
<evidence type="ECO:0000256" key="4">
    <source>
        <dbReference type="ARBA" id="ARBA00022847"/>
    </source>
</evidence>
<feature type="transmembrane region" description="Helical" evidence="8">
    <location>
        <begin position="367"/>
        <end position="385"/>
    </location>
</feature>
<dbReference type="GO" id="GO:0015086">
    <property type="term" value="F:cadmium ion transmembrane transporter activity"/>
    <property type="evidence" value="ECO:0007669"/>
    <property type="project" value="TreeGrafter"/>
</dbReference>
<comment type="subcellular location">
    <subcellularLocation>
        <location evidence="1">Membrane</location>
        <topology evidence="1">Multi-pass membrane protein</topology>
    </subcellularLocation>
</comment>
<feature type="transmembrane region" description="Helical" evidence="8">
    <location>
        <begin position="38"/>
        <end position="60"/>
    </location>
</feature>
<feature type="transmembrane region" description="Helical" evidence="8">
    <location>
        <begin position="391"/>
        <end position="416"/>
    </location>
</feature>
<sequence>MSQKNDPSRSGSSSIDPGTGTSPTTPASTKNINGFFGWYRSLGPAIIVASVVLGPGSIYLSSAIGVEFGFALLWVPLLTTVLMICLVILAGRLGVIYDRTLLEELAHRLGRPAAAFTGLIVFLITTSFQTANNAAILFAVDPILEMIFGQPANEIRGGGTSLVILVILNGFILAVLFGFKRLYPPMEKLMIALVLVMLVGFIANLVYAQPALQEIGRGLIPSIPAAASGQPPLNWTLVVGFLGTTVSMAGVFYQSYLVKEKGWSIRDVKSGMTDSLLGIGLLGLISAIIMTTAAVVLHNPEERMTFGSAVEIARQLEPLFGPTAVILFSLGLFAGAFSSFMINAMIGGTLLADGLGQGGRIDQQSTRMFTAGVLLLGMTIALVSGGTAPEIVITFAQALTVLGLPVLVLAMVYLVTRRELNGSYAIPFWMKLVLYIGTVAVVIIAVSIMFNLLFT</sequence>
<dbReference type="AlphaFoldDB" id="A0A8J7RVT8"/>
<keyword evidence="5 8" id="KW-1133">Transmembrane helix</keyword>
<feature type="region of interest" description="Disordered" evidence="7">
    <location>
        <begin position="1"/>
        <end position="27"/>
    </location>
</feature>
<evidence type="ECO:0000256" key="2">
    <source>
        <dbReference type="ARBA" id="ARBA00022448"/>
    </source>
</evidence>
<feature type="transmembrane region" description="Helical" evidence="8">
    <location>
        <begin position="116"/>
        <end position="140"/>
    </location>
</feature>
<feature type="transmembrane region" description="Helical" evidence="8">
    <location>
        <begin position="232"/>
        <end position="256"/>
    </location>
</feature>
<dbReference type="GO" id="GO:0015293">
    <property type="term" value="F:symporter activity"/>
    <property type="evidence" value="ECO:0007669"/>
    <property type="project" value="UniProtKB-KW"/>
</dbReference>
<dbReference type="PANTHER" id="PTHR11706">
    <property type="entry name" value="SOLUTE CARRIER PROTEIN FAMILY 11 MEMBER"/>
    <property type="match status" value="1"/>
</dbReference>
<evidence type="ECO:0000313" key="10">
    <source>
        <dbReference type="Proteomes" id="UP000673975"/>
    </source>
</evidence>
<evidence type="ECO:0000313" key="9">
    <source>
        <dbReference type="EMBL" id="MBP3193872.1"/>
    </source>
</evidence>
<comment type="caution">
    <text evidence="9">The sequence shown here is derived from an EMBL/GenBank/DDBJ whole genome shotgun (WGS) entry which is preliminary data.</text>
</comment>
<feature type="transmembrane region" description="Helical" evidence="8">
    <location>
        <begin position="276"/>
        <end position="297"/>
    </location>
</feature>
<evidence type="ECO:0000256" key="8">
    <source>
        <dbReference type="SAM" id="Phobius"/>
    </source>
</evidence>
<keyword evidence="6 8" id="KW-0472">Membrane</keyword>
<keyword evidence="10" id="KW-1185">Reference proteome</keyword>
<dbReference type="Proteomes" id="UP000673975">
    <property type="component" value="Unassembled WGS sequence"/>
</dbReference>
<evidence type="ECO:0000256" key="5">
    <source>
        <dbReference type="ARBA" id="ARBA00022989"/>
    </source>
</evidence>
<dbReference type="RefSeq" id="WP_210513332.1">
    <property type="nucleotide sequence ID" value="NZ_JAFIDN010000016.1"/>
</dbReference>
<dbReference type="NCBIfam" id="NF037982">
    <property type="entry name" value="Nramp_1"/>
    <property type="match status" value="1"/>
</dbReference>
<keyword evidence="3 8" id="KW-0812">Transmembrane</keyword>
<keyword evidence="2" id="KW-0813">Transport</keyword>
<evidence type="ECO:0000256" key="6">
    <source>
        <dbReference type="ARBA" id="ARBA00023136"/>
    </source>
</evidence>
<dbReference type="PANTHER" id="PTHR11706:SF33">
    <property type="entry name" value="NATURAL RESISTANCE-ASSOCIATED MACROPHAGE PROTEIN 2"/>
    <property type="match status" value="1"/>
</dbReference>
<protein>
    <submittedName>
        <fullName evidence="9">Nramp family divalent metal transporter</fullName>
    </submittedName>
</protein>
<gene>
    <name evidence="9" type="ORF">NATSA_14440</name>
</gene>
<dbReference type="Pfam" id="PF01566">
    <property type="entry name" value="Nramp"/>
    <property type="match status" value="1"/>
</dbReference>